<sequence>MLYLRVKPSEWMSSQPRGTTMTQWSKRQFHAVLGIVIRPRFGKSGCLTVKCALLISICACLLPLAGCPYYAVPAGTVVTTPASFDRSFAAASGAMHDEGLVITVQDPASGNIVGTFEGSTVTASVRQQADGSVVVQFNSVDARDPSLLNRISRSYDRRMGR</sequence>
<reference evidence="1" key="1">
    <citation type="submission" date="2016-10" db="EMBL/GenBank/DDBJ databases">
        <authorList>
            <person name="Varghese N."/>
            <person name="Submissions S."/>
        </authorList>
    </citation>
    <scope>NUCLEOTIDE SEQUENCE [LARGE SCALE GENOMIC DNA]</scope>
    <source>
        <strain evidence="1">YR281</strain>
    </source>
</reference>
<gene>
    <name evidence="1" type="ORF">SAMN04487926_12091</name>
</gene>
<protein>
    <submittedName>
        <fullName evidence="1">Uncharacterized protein</fullName>
    </submittedName>
</protein>
<name>A0A7Z7BBR4_9BURK</name>
<organism evidence="1 2">
    <name type="scientific">Paraburkholderia steynii</name>
    <dbReference type="NCBI Taxonomy" id="1245441"/>
    <lineage>
        <taxon>Bacteria</taxon>
        <taxon>Pseudomonadati</taxon>
        <taxon>Pseudomonadota</taxon>
        <taxon>Betaproteobacteria</taxon>
        <taxon>Burkholderiales</taxon>
        <taxon>Burkholderiaceae</taxon>
        <taxon>Paraburkholderia</taxon>
    </lineage>
</organism>
<keyword evidence="2" id="KW-1185">Reference proteome</keyword>
<dbReference type="Proteomes" id="UP000198900">
    <property type="component" value="Unassembled WGS sequence"/>
</dbReference>
<evidence type="ECO:0000313" key="2">
    <source>
        <dbReference type="Proteomes" id="UP000198900"/>
    </source>
</evidence>
<comment type="caution">
    <text evidence="1">The sequence shown here is derived from an EMBL/GenBank/DDBJ whole genome shotgun (WGS) entry which is preliminary data.</text>
</comment>
<dbReference type="EMBL" id="FNDI01000020">
    <property type="protein sequence ID" value="SDI61254.1"/>
    <property type="molecule type" value="Genomic_DNA"/>
</dbReference>
<proteinExistence type="predicted"/>
<dbReference type="AlphaFoldDB" id="A0A7Z7BBR4"/>
<evidence type="ECO:0000313" key="1">
    <source>
        <dbReference type="EMBL" id="SDI61254.1"/>
    </source>
</evidence>
<accession>A0A7Z7BBR4</accession>